<sequence>ETGWGEFFKNNQQLKKKYIDVKESHIIDARMSLDYEEDFQFFKKIIDMLYKEGKYIKLDEIIHLLRENPEIIKINKFVEDKYWEHYEKKKIAKK</sequence>
<dbReference type="EMBL" id="BARV01032120">
    <property type="protein sequence ID" value="GAI32582.1"/>
    <property type="molecule type" value="Genomic_DNA"/>
</dbReference>
<name>X1MLS9_9ZZZZ</name>
<dbReference type="AlphaFoldDB" id="X1MLS9"/>
<evidence type="ECO:0000313" key="1">
    <source>
        <dbReference type="EMBL" id="GAI32582.1"/>
    </source>
</evidence>
<feature type="non-terminal residue" evidence="1">
    <location>
        <position position="1"/>
    </location>
</feature>
<comment type="caution">
    <text evidence="1">The sequence shown here is derived from an EMBL/GenBank/DDBJ whole genome shotgun (WGS) entry which is preliminary data.</text>
</comment>
<reference evidence="1" key="1">
    <citation type="journal article" date="2014" name="Front. Microbiol.">
        <title>High frequency of phylogenetically diverse reductive dehalogenase-homologous genes in deep subseafloor sedimentary metagenomes.</title>
        <authorList>
            <person name="Kawai M."/>
            <person name="Futagami T."/>
            <person name="Toyoda A."/>
            <person name="Takaki Y."/>
            <person name="Nishi S."/>
            <person name="Hori S."/>
            <person name="Arai W."/>
            <person name="Tsubouchi T."/>
            <person name="Morono Y."/>
            <person name="Uchiyama I."/>
            <person name="Ito T."/>
            <person name="Fujiyama A."/>
            <person name="Inagaki F."/>
            <person name="Takami H."/>
        </authorList>
    </citation>
    <scope>NUCLEOTIDE SEQUENCE</scope>
    <source>
        <strain evidence="1">Expedition CK06-06</strain>
    </source>
</reference>
<gene>
    <name evidence="1" type="ORF">S06H3_50693</name>
</gene>
<proteinExistence type="predicted"/>
<accession>X1MLS9</accession>
<protein>
    <submittedName>
        <fullName evidence="1">Uncharacterized protein</fullName>
    </submittedName>
</protein>
<organism evidence="1">
    <name type="scientific">marine sediment metagenome</name>
    <dbReference type="NCBI Taxonomy" id="412755"/>
    <lineage>
        <taxon>unclassified sequences</taxon>
        <taxon>metagenomes</taxon>
        <taxon>ecological metagenomes</taxon>
    </lineage>
</organism>